<protein>
    <submittedName>
        <fullName evidence="7">MFS transporter</fullName>
    </submittedName>
</protein>
<feature type="transmembrane region" description="Helical" evidence="5">
    <location>
        <begin position="176"/>
        <end position="195"/>
    </location>
</feature>
<feature type="domain" description="Major facilitator superfamily (MFS) profile" evidence="6">
    <location>
        <begin position="20"/>
        <end position="459"/>
    </location>
</feature>
<keyword evidence="4 5" id="KW-0472">Membrane</keyword>
<gene>
    <name evidence="7" type="ORF">HX876_34140</name>
</gene>
<reference evidence="7 8" key="1">
    <citation type="submission" date="2020-04" db="EMBL/GenBank/DDBJ databases">
        <title>Molecular characterization of pseudomonads from Agaricus bisporus reveal novel blotch 2 pathogens in Western Europe.</title>
        <authorList>
            <person name="Taparia T."/>
            <person name="Krijger M."/>
            <person name="Haynes E."/>
            <person name="Elpinstone J.G."/>
            <person name="Noble R."/>
            <person name="Van Der Wolf J."/>
        </authorList>
    </citation>
    <scope>NUCLEOTIDE SEQUENCE [LARGE SCALE GENOMIC DNA]</scope>
    <source>
        <strain evidence="7 8">IPO3737</strain>
    </source>
</reference>
<dbReference type="CDD" id="cd17321">
    <property type="entry name" value="MFS_MMR_MDR_like"/>
    <property type="match status" value="1"/>
</dbReference>
<evidence type="ECO:0000256" key="1">
    <source>
        <dbReference type="ARBA" id="ARBA00004141"/>
    </source>
</evidence>
<evidence type="ECO:0000313" key="7">
    <source>
        <dbReference type="EMBL" id="NWC37396.1"/>
    </source>
</evidence>
<organism evidence="7 8">
    <name type="scientific">Pseudomonas gingeri</name>
    <dbReference type="NCBI Taxonomy" id="117681"/>
    <lineage>
        <taxon>Bacteria</taxon>
        <taxon>Pseudomonadati</taxon>
        <taxon>Pseudomonadota</taxon>
        <taxon>Gammaproteobacteria</taxon>
        <taxon>Pseudomonadales</taxon>
        <taxon>Pseudomonadaceae</taxon>
        <taxon>Pseudomonas</taxon>
    </lineage>
</organism>
<feature type="transmembrane region" description="Helical" evidence="5">
    <location>
        <begin position="433"/>
        <end position="451"/>
    </location>
</feature>
<feature type="transmembrane region" description="Helical" evidence="5">
    <location>
        <begin position="62"/>
        <end position="81"/>
    </location>
</feature>
<evidence type="ECO:0000256" key="3">
    <source>
        <dbReference type="ARBA" id="ARBA00022989"/>
    </source>
</evidence>
<feature type="transmembrane region" description="Helical" evidence="5">
    <location>
        <begin position="410"/>
        <end position="427"/>
    </location>
</feature>
<evidence type="ECO:0000256" key="4">
    <source>
        <dbReference type="ARBA" id="ARBA00023136"/>
    </source>
</evidence>
<dbReference type="AlphaFoldDB" id="A0A7Y7YKA4"/>
<feature type="transmembrane region" description="Helical" evidence="5">
    <location>
        <begin position="339"/>
        <end position="366"/>
    </location>
</feature>
<comment type="subcellular location">
    <subcellularLocation>
        <location evidence="1">Membrane</location>
        <topology evidence="1">Multi-pass membrane protein</topology>
    </subcellularLocation>
</comment>
<dbReference type="PROSITE" id="PS50850">
    <property type="entry name" value="MFS"/>
    <property type="match status" value="1"/>
</dbReference>
<dbReference type="RefSeq" id="WP_177063764.1">
    <property type="nucleotide sequence ID" value="NZ_JACAPS010000075.1"/>
</dbReference>
<evidence type="ECO:0000256" key="2">
    <source>
        <dbReference type="ARBA" id="ARBA00022692"/>
    </source>
</evidence>
<sequence length="459" mass="48150">MSVPCQSVVVPTSRAPTALVLLAVALGFVMAMLDVTVVNVALSDLQREFDVTLSSLVWVIDAYTLMFASFLLLGGALANVLGAKRAYMLGLAWFILASLLCGLATSAPMLIGARFLQGIGAALFMPSSLSLLTEAFPDRNTRIRMVGIWGAIVGAAAGSGPFIGGLLVNELGWRSIFYLNLPIGLLGILLTLWAIHPSPRKPIVFNLPTHLLIMLTLAGLSFVLIEGPSLGWTAPANQIAMAIAAFGALAVIVREKRSASPVIPAPLRHNPNFWALNGLGFLINFALFGEIFLVALLLQQFHHTTALQTGAWMLPVMATVPISNYASGRFAQRFGERRVMLTGLSIAVLGSLVTACVGGGVTYLWIVPAIALCNAGMGLALPAAISSVMHVAGATYSNVAAASLNANRQIGALAGVAVMGIVLHVISDWTLSVRIAFAINALVLLVGALLVKGLSESAH</sequence>
<dbReference type="InterPro" id="IPR020846">
    <property type="entry name" value="MFS_dom"/>
</dbReference>
<dbReference type="Pfam" id="PF07690">
    <property type="entry name" value="MFS_1"/>
    <property type="match status" value="1"/>
</dbReference>
<dbReference type="GO" id="GO:0022857">
    <property type="term" value="F:transmembrane transporter activity"/>
    <property type="evidence" value="ECO:0007669"/>
    <property type="project" value="InterPro"/>
</dbReference>
<evidence type="ECO:0000256" key="5">
    <source>
        <dbReference type="SAM" id="Phobius"/>
    </source>
</evidence>
<dbReference type="PANTHER" id="PTHR42718:SF40">
    <property type="entry name" value="METHYLENOMYCIN A RESISTANCE PROTEIN"/>
    <property type="match status" value="1"/>
</dbReference>
<dbReference type="InterPro" id="IPR036259">
    <property type="entry name" value="MFS_trans_sf"/>
</dbReference>
<dbReference type="Gene3D" id="1.20.1720.10">
    <property type="entry name" value="Multidrug resistance protein D"/>
    <property type="match status" value="1"/>
</dbReference>
<feature type="transmembrane region" description="Helical" evidence="5">
    <location>
        <begin position="145"/>
        <end position="164"/>
    </location>
</feature>
<dbReference type="Gene3D" id="1.20.1250.20">
    <property type="entry name" value="MFS general substrate transporter like domains"/>
    <property type="match status" value="1"/>
</dbReference>
<evidence type="ECO:0000259" key="6">
    <source>
        <dbReference type="PROSITE" id="PS50850"/>
    </source>
</evidence>
<feature type="transmembrane region" description="Helical" evidence="5">
    <location>
        <begin position="231"/>
        <end position="253"/>
    </location>
</feature>
<comment type="caution">
    <text evidence="7">The sequence shown here is derived from an EMBL/GenBank/DDBJ whole genome shotgun (WGS) entry which is preliminary data.</text>
</comment>
<feature type="transmembrane region" description="Helical" evidence="5">
    <location>
        <begin position="310"/>
        <end position="327"/>
    </location>
</feature>
<feature type="transmembrane region" description="Helical" evidence="5">
    <location>
        <begin position="20"/>
        <end position="42"/>
    </location>
</feature>
<keyword evidence="3 5" id="KW-1133">Transmembrane helix</keyword>
<keyword evidence="2 5" id="KW-0812">Transmembrane</keyword>
<feature type="transmembrane region" description="Helical" evidence="5">
    <location>
        <begin position="207"/>
        <end position="225"/>
    </location>
</feature>
<name>A0A7Y7YKA4_9PSED</name>
<dbReference type="GO" id="GO:0016020">
    <property type="term" value="C:membrane"/>
    <property type="evidence" value="ECO:0007669"/>
    <property type="project" value="UniProtKB-SubCell"/>
</dbReference>
<dbReference type="Proteomes" id="UP000520592">
    <property type="component" value="Unassembled WGS sequence"/>
</dbReference>
<feature type="transmembrane region" description="Helical" evidence="5">
    <location>
        <begin position="88"/>
        <end position="109"/>
    </location>
</feature>
<accession>A0A7Y7YKA4</accession>
<feature type="transmembrane region" description="Helical" evidence="5">
    <location>
        <begin position="274"/>
        <end position="298"/>
    </location>
</feature>
<feature type="transmembrane region" description="Helical" evidence="5">
    <location>
        <begin position="115"/>
        <end position="133"/>
    </location>
</feature>
<dbReference type="SUPFAM" id="SSF103473">
    <property type="entry name" value="MFS general substrate transporter"/>
    <property type="match status" value="1"/>
</dbReference>
<evidence type="ECO:0000313" key="8">
    <source>
        <dbReference type="Proteomes" id="UP000520592"/>
    </source>
</evidence>
<dbReference type="EMBL" id="JACAQD010000071">
    <property type="protein sequence ID" value="NWC37396.1"/>
    <property type="molecule type" value="Genomic_DNA"/>
</dbReference>
<dbReference type="PANTHER" id="PTHR42718">
    <property type="entry name" value="MAJOR FACILITATOR SUPERFAMILY MULTIDRUG TRANSPORTER MFSC"/>
    <property type="match status" value="1"/>
</dbReference>
<dbReference type="InterPro" id="IPR011701">
    <property type="entry name" value="MFS"/>
</dbReference>
<proteinExistence type="predicted"/>